<dbReference type="Gene3D" id="3.40.50.1820">
    <property type="entry name" value="alpha/beta hydrolase"/>
    <property type="match status" value="1"/>
</dbReference>
<keyword evidence="1" id="KW-0732">Signal</keyword>
<name>A0ABT7WB22_9FLAO</name>
<dbReference type="SUPFAM" id="SSF81296">
    <property type="entry name" value="E set domains"/>
    <property type="match status" value="1"/>
</dbReference>
<accession>A0ABT7WB22</accession>
<evidence type="ECO:0000256" key="1">
    <source>
        <dbReference type="SAM" id="SignalP"/>
    </source>
</evidence>
<dbReference type="CDD" id="cd11294">
    <property type="entry name" value="E_set_Esterase_like_N"/>
    <property type="match status" value="1"/>
</dbReference>
<dbReference type="PANTHER" id="PTHR48098:SF1">
    <property type="entry name" value="DIACYLGLYCEROL ACYLTRANSFERASE_MYCOLYLTRANSFERASE AG85A"/>
    <property type="match status" value="1"/>
</dbReference>
<dbReference type="InterPro" id="IPR013783">
    <property type="entry name" value="Ig-like_fold"/>
</dbReference>
<protein>
    <submittedName>
        <fullName evidence="2">Alpha/beta hydrolase-fold protein</fullName>
    </submittedName>
</protein>
<proteinExistence type="predicted"/>
<evidence type="ECO:0000313" key="2">
    <source>
        <dbReference type="EMBL" id="MDM9630120.1"/>
    </source>
</evidence>
<dbReference type="InterPro" id="IPR029058">
    <property type="entry name" value="AB_hydrolase_fold"/>
</dbReference>
<dbReference type="Pfam" id="PF00756">
    <property type="entry name" value="Esterase"/>
    <property type="match status" value="1"/>
</dbReference>
<comment type="caution">
    <text evidence="2">The sequence shown here is derived from an EMBL/GenBank/DDBJ whole genome shotgun (WGS) entry which is preliminary data.</text>
</comment>
<dbReference type="GO" id="GO:0016787">
    <property type="term" value="F:hydrolase activity"/>
    <property type="evidence" value="ECO:0007669"/>
    <property type="project" value="UniProtKB-KW"/>
</dbReference>
<sequence>MKKYFYFSMLMIVSGIFQAPAQESLSTQDLVSPEVGKDGRVTFRLNAPEIREAKLTGDWMPQDGSDRAAAAMERGAEGVWTYTTGPLPSEIYWYHFLVDGVRTLDPANAHTIRDVASVFNLFIVPGDPGGLYSVQPVSHGTVHKRWYDSPGLGMKRRMTIYTPPGYEVSGQEYPVLYLLHGAGGDEEAWSDLGRATQILDNLIASGKAQPMIVVMPNGNPGDEAAPGHATGPLVQPAFMRPGMMQGDYITSFGDIIDFVQSNYRAKAGKEHRAIAGLSMGGFHSLHISRYYPETFDYIGLFSPAIMPRNNEEDPAFRNMDETLKAQRDNVYELYWIGIGKDDFLYDEVTAYRKRLNGMKMPYEYHETEGGHVWHLWREYLSIFSQLLFR</sequence>
<dbReference type="Proteomes" id="UP001174839">
    <property type="component" value="Unassembled WGS sequence"/>
</dbReference>
<organism evidence="2 3">
    <name type="scientific">Robiginitalea aurantiaca</name>
    <dbReference type="NCBI Taxonomy" id="3056915"/>
    <lineage>
        <taxon>Bacteria</taxon>
        <taxon>Pseudomonadati</taxon>
        <taxon>Bacteroidota</taxon>
        <taxon>Flavobacteriia</taxon>
        <taxon>Flavobacteriales</taxon>
        <taxon>Flavobacteriaceae</taxon>
        <taxon>Robiginitalea</taxon>
    </lineage>
</organism>
<dbReference type="EMBL" id="JAUDUY010000001">
    <property type="protein sequence ID" value="MDM9630120.1"/>
    <property type="molecule type" value="Genomic_DNA"/>
</dbReference>
<evidence type="ECO:0000313" key="3">
    <source>
        <dbReference type="Proteomes" id="UP001174839"/>
    </source>
</evidence>
<dbReference type="RefSeq" id="WP_289723483.1">
    <property type="nucleotide sequence ID" value="NZ_JAUDUY010000001.1"/>
</dbReference>
<reference evidence="2" key="1">
    <citation type="submission" date="2023-06" db="EMBL/GenBank/DDBJ databases">
        <title>Robiginitalea aurantiacus sp. nov. and Algoriphagus sediminis sp. nov., isolated from coastal sediment.</title>
        <authorList>
            <person name="Zhou Z.Y."/>
            <person name="An J."/>
            <person name="Jia Y.W."/>
            <person name="Du Z.J."/>
        </authorList>
    </citation>
    <scope>NUCLEOTIDE SEQUENCE</scope>
    <source>
        <strain evidence="2">M39</strain>
    </source>
</reference>
<dbReference type="InterPro" id="IPR050583">
    <property type="entry name" value="Mycobacterial_A85_antigen"/>
</dbReference>
<dbReference type="InterPro" id="IPR014756">
    <property type="entry name" value="Ig_E-set"/>
</dbReference>
<dbReference type="SUPFAM" id="SSF53474">
    <property type="entry name" value="alpha/beta-Hydrolases"/>
    <property type="match status" value="1"/>
</dbReference>
<dbReference type="InterPro" id="IPR000801">
    <property type="entry name" value="Esterase-like"/>
</dbReference>
<dbReference type="Gene3D" id="2.60.40.10">
    <property type="entry name" value="Immunoglobulins"/>
    <property type="match status" value="1"/>
</dbReference>
<dbReference type="PANTHER" id="PTHR48098">
    <property type="entry name" value="ENTEROCHELIN ESTERASE-RELATED"/>
    <property type="match status" value="1"/>
</dbReference>
<feature type="signal peptide" evidence="1">
    <location>
        <begin position="1"/>
        <end position="21"/>
    </location>
</feature>
<gene>
    <name evidence="2" type="ORF">QU605_01465</name>
</gene>
<keyword evidence="3" id="KW-1185">Reference proteome</keyword>
<keyword evidence="2" id="KW-0378">Hydrolase</keyword>
<feature type="chain" id="PRO_5047295909" evidence="1">
    <location>
        <begin position="22"/>
        <end position="389"/>
    </location>
</feature>